<dbReference type="EMBL" id="JAGGDJ010000032">
    <property type="protein sequence ID" value="MBO7747382.1"/>
    <property type="molecule type" value="Genomic_DNA"/>
</dbReference>
<evidence type="ECO:0000313" key="1">
    <source>
        <dbReference type="EMBL" id="MBO7747382.1"/>
    </source>
</evidence>
<organism evidence="1 2">
    <name type="scientific">Paenibacillus artemisiicola</name>
    <dbReference type="NCBI Taxonomy" id="1172618"/>
    <lineage>
        <taxon>Bacteria</taxon>
        <taxon>Bacillati</taxon>
        <taxon>Bacillota</taxon>
        <taxon>Bacilli</taxon>
        <taxon>Bacillales</taxon>
        <taxon>Paenibacillaceae</taxon>
        <taxon>Paenibacillus</taxon>
    </lineage>
</organism>
<dbReference type="Proteomes" id="UP000670947">
    <property type="component" value="Unassembled WGS sequence"/>
</dbReference>
<evidence type="ECO:0000313" key="2">
    <source>
        <dbReference type="Proteomes" id="UP000670947"/>
    </source>
</evidence>
<dbReference type="RefSeq" id="WP_208850085.1">
    <property type="nucleotide sequence ID" value="NZ_JAGGDJ010000032.1"/>
</dbReference>
<proteinExistence type="predicted"/>
<gene>
    <name evidence="1" type="ORF">I8J29_24660</name>
</gene>
<dbReference type="GO" id="GO:0003677">
    <property type="term" value="F:DNA binding"/>
    <property type="evidence" value="ECO:0007669"/>
    <property type="project" value="UniProtKB-KW"/>
</dbReference>
<sequence>MLKFEFDYEQLQGIINSAVDSALERHSLMNTLPPILNRTQFMELLDIGATKAAELLNREDFPVIRELGHPRILTHLLLQWCEEHTEWIKDNAGRSAYTTKQVKKLRRAL</sequence>
<name>A0ABS3WGG2_9BACL</name>
<accession>A0ABS3WGG2</accession>
<keyword evidence="2" id="KW-1185">Reference proteome</keyword>
<protein>
    <submittedName>
        <fullName evidence="1">DNA-binding protein</fullName>
    </submittedName>
</protein>
<reference evidence="1 2" key="1">
    <citation type="submission" date="2021-03" db="EMBL/GenBank/DDBJ databases">
        <title>Paenibacillus artemisicola MWE-103 whole genome sequence.</title>
        <authorList>
            <person name="Ham Y.J."/>
        </authorList>
    </citation>
    <scope>NUCLEOTIDE SEQUENCE [LARGE SCALE GENOMIC DNA]</scope>
    <source>
        <strain evidence="1 2">MWE-103</strain>
    </source>
</reference>
<keyword evidence="1" id="KW-0238">DNA-binding</keyword>
<comment type="caution">
    <text evidence="1">The sequence shown here is derived from an EMBL/GenBank/DDBJ whole genome shotgun (WGS) entry which is preliminary data.</text>
</comment>